<dbReference type="EC" id="3.5.1.5" evidence="3"/>
<comment type="subcellular location">
    <subcellularLocation>
        <location evidence="3">Cytoplasm</location>
    </subcellularLocation>
</comment>
<dbReference type="UniPathway" id="UPA00258">
    <property type="reaction ID" value="UER00370"/>
</dbReference>
<gene>
    <name evidence="3" type="primary">ureB</name>
    <name evidence="5" type="ORF">FC770_09700</name>
</gene>
<dbReference type="AlphaFoldDB" id="A0A4U2YNR2"/>
<evidence type="ECO:0000256" key="3">
    <source>
        <dbReference type="HAMAP-Rule" id="MF_01954"/>
    </source>
</evidence>
<dbReference type="GO" id="GO:0043419">
    <property type="term" value="P:urea catabolic process"/>
    <property type="evidence" value="ECO:0007669"/>
    <property type="project" value="UniProtKB-UniRule"/>
</dbReference>
<evidence type="ECO:0000313" key="5">
    <source>
        <dbReference type="EMBL" id="TKI62630.1"/>
    </source>
</evidence>
<dbReference type="InterPro" id="IPR036461">
    <property type="entry name" value="Urease_betasu_sf"/>
</dbReference>
<comment type="pathway">
    <text evidence="3">Nitrogen metabolism; urea degradation; CO(2) and NH(3) from urea (urease route): step 1/1.</text>
</comment>
<dbReference type="NCBIfam" id="TIGR00192">
    <property type="entry name" value="urease_beta"/>
    <property type="match status" value="1"/>
</dbReference>
<dbReference type="EMBL" id="SZPY01000002">
    <property type="protein sequence ID" value="TKI62630.1"/>
    <property type="molecule type" value="Genomic_DNA"/>
</dbReference>
<dbReference type="NCBIfam" id="NF009682">
    <property type="entry name" value="PRK13203.1"/>
    <property type="match status" value="1"/>
</dbReference>
<keyword evidence="1 3" id="KW-0378">Hydrolase</keyword>
<dbReference type="CDD" id="cd00407">
    <property type="entry name" value="Urease_beta"/>
    <property type="match status" value="1"/>
</dbReference>
<comment type="caution">
    <text evidence="5">The sequence shown here is derived from an EMBL/GenBank/DDBJ whole genome shotgun (WGS) entry which is preliminary data.</text>
</comment>
<feature type="region of interest" description="Disordered" evidence="4">
    <location>
        <begin position="112"/>
        <end position="143"/>
    </location>
</feature>
<accession>A0A4U2YNR2</accession>
<dbReference type="HAMAP" id="MF_01954">
    <property type="entry name" value="Urease_beta"/>
    <property type="match status" value="1"/>
</dbReference>
<dbReference type="PANTHER" id="PTHR33569">
    <property type="entry name" value="UREASE"/>
    <property type="match status" value="1"/>
</dbReference>
<dbReference type="InterPro" id="IPR050069">
    <property type="entry name" value="Urease_subunit"/>
</dbReference>
<evidence type="ECO:0000256" key="4">
    <source>
        <dbReference type="SAM" id="MobiDB-lite"/>
    </source>
</evidence>
<dbReference type="RefSeq" id="WP_137065899.1">
    <property type="nucleotide sequence ID" value="NZ_SZPY01000002.1"/>
</dbReference>
<protein>
    <recommendedName>
        <fullName evidence="3">Urease subunit beta</fullName>
        <ecNumber evidence="3">3.5.1.5</ecNumber>
    </recommendedName>
    <alternativeName>
        <fullName evidence="3">Urea amidohydrolase subunit beta</fullName>
    </alternativeName>
</protein>
<dbReference type="SUPFAM" id="SSF51278">
    <property type="entry name" value="Urease, beta-subunit"/>
    <property type="match status" value="1"/>
</dbReference>
<comment type="catalytic activity">
    <reaction evidence="2 3">
        <text>urea + 2 H2O + H(+) = hydrogencarbonate + 2 NH4(+)</text>
        <dbReference type="Rhea" id="RHEA:20557"/>
        <dbReference type="ChEBI" id="CHEBI:15377"/>
        <dbReference type="ChEBI" id="CHEBI:15378"/>
        <dbReference type="ChEBI" id="CHEBI:16199"/>
        <dbReference type="ChEBI" id="CHEBI:17544"/>
        <dbReference type="ChEBI" id="CHEBI:28938"/>
        <dbReference type="EC" id="3.5.1.5"/>
    </reaction>
</comment>
<comment type="similarity">
    <text evidence="3">Belongs to the urease beta subunit family.</text>
</comment>
<dbReference type="Pfam" id="PF00699">
    <property type="entry name" value="Urease_beta"/>
    <property type="match status" value="1"/>
</dbReference>
<keyword evidence="3" id="KW-0963">Cytoplasm</keyword>
<name>A0A4U2YNR2_9ACTN</name>
<sequence length="143" mass="15528">MLGSPKYDHGSDEIEINAGRPTVTLRVTNTGDRGIQVGSHFHFFEVNRALLFERELAYGMHLDIPAGTGVRIEPGDTKEVVLTAYAGARRIWGFNNLVNGGLDATHTRTKALKRMREEGFSDGKPTSRKGGSSESGKAKKGGK</sequence>
<dbReference type="GO" id="GO:0009039">
    <property type="term" value="F:urease activity"/>
    <property type="evidence" value="ECO:0007669"/>
    <property type="project" value="UniProtKB-UniRule"/>
</dbReference>
<proteinExistence type="inferred from homology"/>
<evidence type="ECO:0000256" key="2">
    <source>
        <dbReference type="ARBA" id="ARBA00047778"/>
    </source>
</evidence>
<dbReference type="GO" id="GO:0035550">
    <property type="term" value="C:urease complex"/>
    <property type="evidence" value="ECO:0007669"/>
    <property type="project" value="InterPro"/>
</dbReference>
<keyword evidence="6" id="KW-1185">Reference proteome</keyword>
<reference evidence="5 6" key="1">
    <citation type="submission" date="2019-04" db="EMBL/GenBank/DDBJ databases">
        <authorList>
            <person name="Dong K."/>
        </authorList>
    </citation>
    <scope>NUCLEOTIDE SEQUENCE [LARGE SCALE GENOMIC DNA]</scope>
    <source>
        <strain evidence="6">dk3543</strain>
    </source>
</reference>
<dbReference type="PANTHER" id="PTHR33569:SF1">
    <property type="entry name" value="UREASE"/>
    <property type="match status" value="1"/>
</dbReference>
<dbReference type="Gene3D" id="2.10.150.10">
    <property type="entry name" value="Urease, beta subunit"/>
    <property type="match status" value="1"/>
</dbReference>
<dbReference type="InterPro" id="IPR002019">
    <property type="entry name" value="Urease_beta-like"/>
</dbReference>
<dbReference type="Proteomes" id="UP000307808">
    <property type="component" value="Unassembled WGS sequence"/>
</dbReference>
<evidence type="ECO:0000256" key="1">
    <source>
        <dbReference type="ARBA" id="ARBA00022801"/>
    </source>
</evidence>
<organism evidence="5 6">
    <name type="scientific">Nocardioides jishulii</name>
    <dbReference type="NCBI Taxonomy" id="2575440"/>
    <lineage>
        <taxon>Bacteria</taxon>
        <taxon>Bacillati</taxon>
        <taxon>Actinomycetota</taxon>
        <taxon>Actinomycetes</taxon>
        <taxon>Propionibacteriales</taxon>
        <taxon>Nocardioidaceae</taxon>
        <taxon>Nocardioides</taxon>
    </lineage>
</organism>
<comment type="subunit">
    <text evidence="3">Heterotrimer of UreA (gamma), UreB (beta) and UreC (alpha) subunits. Three heterotrimers associate to form the active enzyme.</text>
</comment>
<dbReference type="OrthoDB" id="9797217at2"/>
<evidence type="ECO:0000313" key="6">
    <source>
        <dbReference type="Proteomes" id="UP000307808"/>
    </source>
</evidence>